<comment type="subcellular location">
    <subcellularLocation>
        <location evidence="1 8">Cytoplasm</location>
    </subcellularLocation>
</comment>
<comment type="similarity">
    <text evidence="2 8">Belongs to the ferritin family. Prokaryotic subfamily.</text>
</comment>
<reference evidence="11" key="1">
    <citation type="submission" date="2006-12" db="EMBL/GenBank/DDBJ databases">
        <authorList>
            <person name="Fouts D.E."/>
            <person name="Nelson K.E."/>
            <person name="Sebastian Y."/>
        </authorList>
    </citation>
    <scope>NUCLEOTIDE SEQUENCE [LARGE SCALE GENOMIC DNA]</scope>
    <source>
        <strain evidence="11">81-176</strain>
    </source>
</reference>
<dbReference type="GO" id="GO:0004322">
    <property type="term" value="F:ferroxidase activity"/>
    <property type="evidence" value="ECO:0007669"/>
    <property type="project" value="TreeGrafter"/>
</dbReference>
<feature type="binding site" evidence="7">
    <location>
        <position position="53"/>
    </location>
    <ligand>
        <name>Fe cation</name>
        <dbReference type="ChEBI" id="CHEBI:24875"/>
        <label>1</label>
    </ligand>
</feature>
<evidence type="ECO:0000313" key="11">
    <source>
        <dbReference type="Proteomes" id="UP000000646"/>
    </source>
</evidence>
<dbReference type="GO" id="GO:0005829">
    <property type="term" value="C:cytosol"/>
    <property type="evidence" value="ECO:0007669"/>
    <property type="project" value="TreeGrafter"/>
</dbReference>
<dbReference type="EC" id="1.16.3.2" evidence="8"/>
<dbReference type="EMBL" id="CP000538">
    <property type="protein sequence ID" value="EAQ72988.1"/>
    <property type="molecule type" value="Genomic_DNA"/>
</dbReference>
<sequence>MLSKEVVKLLNEQINKEMYAANLYLSMSSWCYENSLDGAGAFLFAHASEESDHAKKLITYLNETDSHVELQEVKQPEQNFKSLLDVFEKTYEHEQFITKSINTLVEHMLTHKDYSTFNFLQWYVSEQHEEEALFRGIVDKIKLIGEHGNGLYLADQYIKNIALSRKK</sequence>
<feature type="binding site" evidence="7">
    <location>
        <position position="17"/>
    </location>
    <ligand>
        <name>Fe cation</name>
        <dbReference type="ChEBI" id="CHEBI:24875"/>
        <label>1</label>
    </ligand>
</feature>
<protein>
    <recommendedName>
        <fullName evidence="8">Ferritin</fullName>
        <ecNumber evidence="8">1.16.3.2</ecNumber>
    </recommendedName>
</protein>
<dbReference type="GO" id="GO:0008198">
    <property type="term" value="F:ferrous iron binding"/>
    <property type="evidence" value="ECO:0007669"/>
    <property type="project" value="TreeGrafter"/>
</dbReference>
<keyword evidence="6 7" id="KW-0408">Iron</keyword>
<dbReference type="Gene3D" id="1.20.1260.10">
    <property type="match status" value="1"/>
</dbReference>
<evidence type="ECO:0000256" key="4">
    <source>
        <dbReference type="ARBA" id="ARBA00022723"/>
    </source>
</evidence>
<dbReference type="InterPro" id="IPR009078">
    <property type="entry name" value="Ferritin-like_SF"/>
</dbReference>
<proteinExistence type="inferred from homology"/>
<dbReference type="InterPro" id="IPR041719">
    <property type="entry name" value="Ferritin_prok"/>
</dbReference>
<dbReference type="Pfam" id="PF00210">
    <property type="entry name" value="Ferritin"/>
    <property type="match status" value="1"/>
</dbReference>
<dbReference type="Proteomes" id="UP000000646">
    <property type="component" value="Chromosome"/>
</dbReference>
<feature type="binding site" evidence="7">
    <location>
        <position position="94"/>
    </location>
    <ligand>
        <name>Fe cation</name>
        <dbReference type="ChEBI" id="CHEBI:24875"/>
        <label>1</label>
    </ligand>
</feature>
<dbReference type="GO" id="GO:0006826">
    <property type="term" value="P:iron ion transport"/>
    <property type="evidence" value="ECO:0007669"/>
    <property type="project" value="InterPro"/>
</dbReference>
<evidence type="ECO:0000256" key="6">
    <source>
        <dbReference type="ARBA" id="ARBA00023004"/>
    </source>
</evidence>
<evidence type="ECO:0000313" key="10">
    <source>
        <dbReference type="EMBL" id="EAQ72988.1"/>
    </source>
</evidence>
<dbReference type="InterPro" id="IPR001519">
    <property type="entry name" value="Ferritin"/>
</dbReference>
<dbReference type="KEGG" id="cjj:CJJ81176_0641"/>
<dbReference type="FunFam" id="1.20.1260.10:FF:000001">
    <property type="entry name" value="Non-heme ferritin"/>
    <property type="match status" value="1"/>
</dbReference>
<accession>A0A0H3PIT1</accession>
<dbReference type="InterPro" id="IPR012347">
    <property type="entry name" value="Ferritin-like"/>
</dbReference>
<dbReference type="PROSITE" id="PS50905">
    <property type="entry name" value="FERRITIN_LIKE"/>
    <property type="match status" value="1"/>
</dbReference>
<dbReference type="PANTHER" id="PTHR11431">
    <property type="entry name" value="FERRITIN"/>
    <property type="match status" value="1"/>
</dbReference>
<evidence type="ECO:0000256" key="7">
    <source>
        <dbReference type="PIRSR" id="PIRSR601519-1"/>
    </source>
</evidence>
<evidence type="ECO:0000256" key="2">
    <source>
        <dbReference type="ARBA" id="ARBA00006950"/>
    </source>
</evidence>
<keyword evidence="8" id="KW-0963">Cytoplasm</keyword>
<comment type="function">
    <text evidence="8">Iron-storage protein.</text>
</comment>
<dbReference type="InterPro" id="IPR009040">
    <property type="entry name" value="Ferritin-like_diiron"/>
</dbReference>
<dbReference type="eggNOG" id="COG1528">
    <property type="taxonomic scope" value="Bacteria"/>
</dbReference>
<feature type="binding site" evidence="7">
    <location>
        <position position="50"/>
    </location>
    <ligand>
        <name>Fe cation</name>
        <dbReference type="ChEBI" id="CHEBI:24875"/>
        <label>1</label>
    </ligand>
</feature>
<dbReference type="AlphaFoldDB" id="A0A0H3PIT1"/>
<dbReference type="GO" id="GO:0042802">
    <property type="term" value="F:identical protein binding"/>
    <property type="evidence" value="ECO:0007669"/>
    <property type="project" value="UniProtKB-ARBA"/>
</dbReference>
<dbReference type="GO" id="GO:0006879">
    <property type="term" value="P:intracellular iron ion homeostasis"/>
    <property type="evidence" value="ECO:0007669"/>
    <property type="project" value="UniProtKB-KW"/>
</dbReference>
<evidence type="ECO:0000256" key="8">
    <source>
        <dbReference type="RuleBase" id="RU361145"/>
    </source>
</evidence>
<organism evidence="10 11">
    <name type="scientific">Campylobacter jejuni subsp. jejuni serotype O:23/36 (strain 81-176)</name>
    <dbReference type="NCBI Taxonomy" id="354242"/>
    <lineage>
        <taxon>Bacteria</taxon>
        <taxon>Pseudomonadati</taxon>
        <taxon>Campylobacterota</taxon>
        <taxon>Epsilonproteobacteria</taxon>
        <taxon>Campylobacterales</taxon>
        <taxon>Campylobacteraceae</taxon>
        <taxon>Campylobacter</taxon>
    </lineage>
</organism>
<evidence type="ECO:0000256" key="3">
    <source>
        <dbReference type="ARBA" id="ARBA00022434"/>
    </source>
</evidence>
<dbReference type="CDD" id="cd01055">
    <property type="entry name" value="Nonheme_Ferritin"/>
    <property type="match status" value="1"/>
</dbReference>
<dbReference type="RefSeq" id="WP_002852256.1">
    <property type="nucleotide sequence ID" value="NC_008787.1"/>
</dbReference>
<keyword evidence="5" id="KW-0560">Oxidoreductase</keyword>
<feature type="binding site" evidence="7">
    <location>
        <position position="127"/>
    </location>
    <ligand>
        <name>Fe cation</name>
        <dbReference type="ChEBI" id="CHEBI:24875"/>
        <label>1</label>
    </ligand>
</feature>
<name>A0A0H3PIT1_CAMJJ</name>
<dbReference type="GO" id="GO:0008199">
    <property type="term" value="F:ferric iron binding"/>
    <property type="evidence" value="ECO:0007669"/>
    <property type="project" value="InterPro"/>
</dbReference>
<keyword evidence="3 8" id="KW-0409">Iron storage</keyword>
<dbReference type="PANTHER" id="PTHR11431:SF127">
    <property type="entry name" value="BACTERIAL NON-HEME FERRITIN"/>
    <property type="match status" value="1"/>
</dbReference>
<feature type="domain" description="Ferritin-like diiron" evidence="9">
    <location>
        <begin position="1"/>
        <end position="145"/>
    </location>
</feature>
<evidence type="ECO:0000259" key="9">
    <source>
        <dbReference type="PROSITE" id="PS50905"/>
    </source>
</evidence>
<gene>
    <name evidence="10" type="primary">ftn</name>
    <name evidence="10" type="ordered locus">CJJ81176_0641</name>
</gene>
<dbReference type="SMR" id="A0A0H3PIT1"/>
<dbReference type="SUPFAM" id="SSF47240">
    <property type="entry name" value="Ferritin-like"/>
    <property type="match status" value="1"/>
</dbReference>
<keyword evidence="4 7" id="KW-0479">Metal-binding</keyword>
<evidence type="ECO:0000256" key="1">
    <source>
        <dbReference type="ARBA" id="ARBA00004496"/>
    </source>
</evidence>
<comment type="catalytic activity">
    <reaction evidence="8">
        <text>4 Fe(2+) + O2 + 6 H2O = 4 iron(III) oxide-hydroxide + 12 H(+)</text>
        <dbReference type="Rhea" id="RHEA:11972"/>
        <dbReference type="ChEBI" id="CHEBI:15377"/>
        <dbReference type="ChEBI" id="CHEBI:15378"/>
        <dbReference type="ChEBI" id="CHEBI:15379"/>
        <dbReference type="ChEBI" id="CHEBI:29033"/>
        <dbReference type="ChEBI" id="CHEBI:78619"/>
        <dbReference type="EC" id="1.16.3.2"/>
    </reaction>
</comment>
<dbReference type="InterPro" id="IPR008331">
    <property type="entry name" value="Ferritin_DPS_dom"/>
</dbReference>
<dbReference type="HOGENOM" id="CLU_065681_1_0_7"/>
<evidence type="ECO:0000256" key="5">
    <source>
        <dbReference type="ARBA" id="ARBA00023002"/>
    </source>
</evidence>